<protein>
    <submittedName>
        <fullName evidence="6">Transcriptional regulator, RpiR family</fullName>
    </submittedName>
</protein>
<dbReference type="InterPro" id="IPR047640">
    <property type="entry name" value="RpiR-like"/>
</dbReference>
<gene>
    <name evidence="6" type="ORF">HMPREF0860_1406</name>
</gene>
<keyword evidence="3" id="KW-0804">Transcription</keyword>
<dbReference type="Pfam" id="PF01380">
    <property type="entry name" value="SIS"/>
    <property type="match status" value="1"/>
</dbReference>
<proteinExistence type="predicted"/>
<feature type="domain" description="SIS" evidence="5">
    <location>
        <begin position="150"/>
        <end position="290"/>
    </location>
</feature>
<dbReference type="Pfam" id="PF01418">
    <property type="entry name" value="HTH_6"/>
    <property type="match status" value="1"/>
</dbReference>
<evidence type="ECO:0000313" key="7">
    <source>
        <dbReference type="Proteomes" id="UP000016646"/>
    </source>
</evidence>
<keyword evidence="7" id="KW-1185">Reference proteome</keyword>
<dbReference type="InterPro" id="IPR009057">
    <property type="entry name" value="Homeodomain-like_sf"/>
</dbReference>
<dbReference type="InterPro" id="IPR036388">
    <property type="entry name" value="WH-like_DNA-bd_sf"/>
</dbReference>
<reference evidence="6 7" key="1">
    <citation type="submission" date="2013-08" db="EMBL/GenBank/DDBJ databases">
        <authorList>
            <person name="Durkin A.S."/>
            <person name="Haft D.R."/>
            <person name="McCorrison J."/>
            <person name="Torralba M."/>
            <person name="Gillis M."/>
            <person name="Haft D.H."/>
            <person name="Methe B."/>
            <person name="Sutton G."/>
            <person name="Nelson K.E."/>
        </authorList>
    </citation>
    <scope>NUCLEOTIDE SEQUENCE [LARGE SCALE GENOMIC DNA]</scope>
    <source>
        <strain evidence="6 7">ATCC 35536</strain>
    </source>
</reference>
<dbReference type="SUPFAM" id="SSF53697">
    <property type="entry name" value="SIS domain"/>
    <property type="match status" value="1"/>
</dbReference>
<dbReference type="Gene3D" id="1.10.10.10">
    <property type="entry name" value="Winged helix-like DNA-binding domain superfamily/Winged helix DNA-binding domain"/>
    <property type="match status" value="1"/>
</dbReference>
<evidence type="ECO:0000256" key="2">
    <source>
        <dbReference type="ARBA" id="ARBA00023125"/>
    </source>
</evidence>
<dbReference type="Gene3D" id="3.40.50.10490">
    <property type="entry name" value="Glucose-6-phosphate isomerase like protein, domain 1"/>
    <property type="match status" value="1"/>
</dbReference>
<dbReference type="PROSITE" id="PS51464">
    <property type="entry name" value="SIS"/>
    <property type="match status" value="1"/>
</dbReference>
<dbReference type="PANTHER" id="PTHR30514:SF1">
    <property type="entry name" value="HTH-TYPE TRANSCRIPTIONAL REGULATOR HEXR-RELATED"/>
    <property type="match status" value="1"/>
</dbReference>
<dbReference type="Proteomes" id="UP000016646">
    <property type="component" value="Unassembled WGS sequence"/>
</dbReference>
<keyword evidence="2" id="KW-0238">DNA-binding</keyword>
<dbReference type="PANTHER" id="PTHR30514">
    <property type="entry name" value="GLUCOKINASE"/>
    <property type="match status" value="1"/>
</dbReference>
<accession>A0ABN0P453</accession>
<evidence type="ECO:0000259" key="5">
    <source>
        <dbReference type="PROSITE" id="PS51464"/>
    </source>
</evidence>
<comment type="caution">
    <text evidence="6">The sequence shown here is derived from an EMBL/GenBank/DDBJ whole genome shotgun (WGS) entry which is preliminary data.</text>
</comment>
<dbReference type="InterPro" id="IPR001347">
    <property type="entry name" value="SIS_dom"/>
</dbReference>
<evidence type="ECO:0000256" key="3">
    <source>
        <dbReference type="ARBA" id="ARBA00023163"/>
    </source>
</evidence>
<dbReference type="SUPFAM" id="SSF46689">
    <property type="entry name" value="Homeodomain-like"/>
    <property type="match status" value="1"/>
</dbReference>
<sequence length="308" mass="33674">MSRKKYSLHKNFFHDILKPVRTDMKKSNSTLVSVMYDIKSAYASFSGKEKIIADFLLKWGGKSAESSITELAKKIGTSEATLVRFVKKIGYSGYQHFRLALAKESVTANMQIFEIPVAANDDIADSVFAHTIRTLEASRKLLNKKAVAQAASALTNARQVLLFGLGGSNVNAQDAFHKLLRTGLTCRTAADFHMQLMLASQSNGNDAALVFSHLGNNYDTISIANELRHTKCKVIALTSYDNSPLAKLADIVLQVSPVHSSLVSESFSGGIAAAVLINVLYVEVMNNLKDSGLKSLNKMRSTIARRKV</sequence>
<dbReference type="InterPro" id="IPR046348">
    <property type="entry name" value="SIS_dom_sf"/>
</dbReference>
<dbReference type="InterPro" id="IPR035472">
    <property type="entry name" value="RpiR-like_SIS"/>
</dbReference>
<dbReference type="CDD" id="cd05013">
    <property type="entry name" value="SIS_RpiR"/>
    <property type="match status" value="1"/>
</dbReference>
<name>A0ABN0P453_TRESO</name>
<dbReference type="PROSITE" id="PS51071">
    <property type="entry name" value="HTH_RPIR"/>
    <property type="match status" value="1"/>
</dbReference>
<dbReference type="InterPro" id="IPR000281">
    <property type="entry name" value="HTH_RpiR"/>
</dbReference>
<dbReference type="EMBL" id="AVQI01000056">
    <property type="protein sequence ID" value="ERK01458.1"/>
    <property type="molecule type" value="Genomic_DNA"/>
</dbReference>
<evidence type="ECO:0000259" key="4">
    <source>
        <dbReference type="PROSITE" id="PS51071"/>
    </source>
</evidence>
<organism evidence="6 7">
    <name type="scientific">Treponema socranskii subsp. socranskii VPI DR56BR1116 = ATCC 35536</name>
    <dbReference type="NCBI Taxonomy" id="1125725"/>
    <lineage>
        <taxon>Bacteria</taxon>
        <taxon>Pseudomonadati</taxon>
        <taxon>Spirochaetota</taxon>
        <taxon>Spirochaetia</taxon>
        <taxon>Spirochaetales</taxon>
        <taxon>Treponemataceae</taxon>
        <taxon>Treponema</taxon>
    </lineage>
</organism>
<evidence type="ECO:0000313" key="6">
    <source>
        <dbReference type="EMBL" id="ERK01458.1"/>
    </source>
</evidence>
<keyword evidence="1" id="KW-0805">Transcription regulation</keyword>
<feature type="domain" description="HTH rpiR-type" evidence="4">
    <location>
        <begin position="32"/>
        <end position="108"/>
    </location>
</feature>
<evidence type="ECO:0000256" key="1">
    <source>
        <dbReference type="ARBA" id="ARBA00023015"/>
    </source>
</evidence>